<comment type="caution">
    <text evidence="1">The sequence shown here is derived from an EMBL/GenBank/DDBJ whole genome shotgun (WGS) entry which is preliminary data.</text>
</comment>
<name>A0A2W4S702_9GAMM</name>
<accession>A0A2W4S702</accession>
<protein>
    <submittedName>
        <fullName evidence="1">Transcriptional regulator</fullName>
    </submittedName>
</protein>
<reference evidence="1 2" key="1">
    <citation type="journal article" date="2018" name="Aquat. Microb. Ecol.">
        <title>Gammaproteobacterial methanotrophs dominate.</title>
        <authorList>
            <person name="Rissanen A.J."/>
            <person name="Saarenheimo J."/>
            <person name="Tiirola M."/>
            <person name="Peura S."/>
            <person name="Aalto S.L."/>
            <person name="Karvinen A."/>
            <person name="Nykanen H."/>
        </authorList>
    </citation>
    <scope>NUCLEOTIDE SEQUENCE [LARGE SCALE GENOMIC DNA]</scope>
    <source>
        <strain evidence="1">AMbin10</strain>
    </source>
</reference>
<dbReference type="AlphaFoldDB" id="A0A2W4S702"/>
<proteinExistence type="predicted"/>
<dbReference type="EMBL" id="QJPH01000054">
    <property type="protein sequence ID" value="PZN87058.1"/>
    <property type="molecule type" value="Genomic_DNA"/>
</dbReference>
<sequence length="107" mass="12204">MFTLIESPIFSKRWPDYWSEEERGNFAAWLALNPEAGDVVPGSGGVRKVRWSSDGQGKRGGVRVIYYNQIGKNLIWLLTIYTKSHQKNAPSHILKALKEELIDDNNE</sequence>
<dbReference type="PIRSF" id="PIRSF039032">
    <property type="entry name" value="HigB-2"/>
    <property type="match status" value="1"/>
</dbReference>
<evidence type="ECO:0000313" key="1">
    <source>
        <dbReference type="EMBL" id="PZN87058.1"/>
    </source>
</evidence>
<evidence type="ECO:0000313" key="2">
    <source>
        <dbReference type="Proteomes" id="UP000249396"/>
    </source>
</evidence>
<organism evidence="1 2">
    <name type="scientific">Candidatus Methylumidiphilus alinenensis</name>
    <dbReference type="NCBI Taxonomy" id="2202197"/>
    <lineage>
        <taxon>Bacteria</taxon>
        <taxon>Pseudomonadati</taxon>
        <taxon>Pseudomonadota</taxon>
        <taxon>Gammaproteobacteria</taxon>
        <taxon>Methylococcales</taxon>
        <taxon>Candidatus Methylumidiphilus</taxon>
    </lineage>
</organism>
<gene>
    <name evidence="1" type="ORF">DM484_00530</name>
</gene>
<dbReference type="InterPro" id="IPR009387">
    <property type="entry name" value="HigB-2"/>
</dbReference>
<dbReference type="Proteomes" id="UP000249396">
    <property type="component" value="Unassembled WGS sequence"/>
</dbReference>